<evidence type="ECO:0000313" key="3">
    <source>
        <dbReference type="Proteomes" id="UP000596661"/>
    </source>
</evidence>
<proteinExistence type="predicted"/>
<dbReference type="EnsemblPlants" id="evm.model.03.1866">
    <property type="protein sequence ID" value="cds.evm.model.03.1866"/>
    <property type="gene ID" value="evm.TU.03.1866"/>
</dbReference>
<reference evidence="2" key="2">
    <citation type="submission" date="2021-03" db="UniProtKB">
        <authorList>
            <consortium name="EnsemblPlants"/>
        </authorList>
    </citation>
    <scope>IDENTIFICATION</scope>
</reference>
<dbReference type="CDD" id="cd06222">
    <property type="entry name" value="RNase_H_like"/>
    <property type="match status" value="1"/>
</dbReference>
<dbReference type="Gene3D" id="3.30.420.10">
    <property type="entry name" value="Ribonuclease H-like superfamily/Ribonuclease H"/>
    <property type="match status" value="1"/>
</dbReference>
<dbReference type="Gramene" id="evm.model.03.1866">
    <property type="protein sequence ID" value="cds.evm.model.03.1866"/>
    <property type="gene ID" value="evm.TU.03.1866"/>
</dbReference>
<evidence type="ECO:0000313" key="2">
    <source>
        <dbReference type="EnsemblPlants" id="cds.evm.model.03.1866"/>
    </source>
</evidence>
<dbReference type="GO" id="GO:0004523">
    <property type="term" value="F:RNA-DNA hybrid ribonuclease activity"/>
    <property type="evidence" value="ECO:0007669"/>
    <property type="project" value="InterPro"/>
</dbReference>
<dbReference type="InterPro" id="IPR044730">
    <property type="entry name" value="RNase_H-like_dom_plant"/>
</dbReference>
<dbReference type="InterPro" id="IPR036397">
    <property type="entry name" value="RNaseH_sf"/>
</dbReference>
<sequence length="516" mass="57450">MAYLLAIQTHGRPKSERNPRPRRYHHLSCREDILNVTGLGRAWWISMEAPQVSEDASEHLRLEGFDEDISCLFVSRRGPNRETKVSVSEEMVVGVGVVTAEEEASRGRGGLGFRLGDLEILKARVHLSRGLCRRIGDRSATSIWFDPWVLGVNPLPTPWVEDVSGVSLVSNFINNNQWDEDLINHWFHAEDARRIINITLPDRPVVNSWLWMPESNGCFSIKSAYRVIKNLNSSNDGDNDLLTKGKLGPILSLTDTSCPLCCSAVEYSFHLIWDCPFAQAVCQIGLQISIIISFLEGRTIIFQNIWRVRNALIHDKKTTPLRATVININSRLLELLEIHSITTGTISDWLPPRPPAGWITCNTDIAIGNNQSAGAAIFRDHNSQTKVSILSRSNIVIQAGEVAALCEGAIEAVRQGYKNVIFQSNSSNAIEVLLKTPQDIKLLHYNIQELVCKFHHSMASLNLWEACWIPKPYNRVAHSVAQGANCCKAFGHFDSPSAFGSPHSLIANGHNLSSLS</sequence>
<organism evidence="2 3">
    <name type="scientific">Cannabis sativa</name>
    <name type="common">Hemp</name>
    <name type="synonym">Marijuana</name>
    <dbReference type="NCBI Taxonomy" id="3483"/>
    <lineage>
        <taxon>Eukaryota</taxon>
        <taxon>Viridiplantae</taxon>
        <taxon>Streptophyta</taxon>
        <taxon>Embryophyta</taxon>
        <taxon>Tracheophyta</taxon>
        <taxon>Spermatophyta</taxon>
        <taxon>Magnoliopsida</taxon>
        <taxon>eudicotyledons</taxon>
        <taxon>Gunneridae</taxon>
        <taxon>Pentapetalae</taxon>
        <taxon>rosids</taxon>
        <taxon>fabids</taxon>
        <taxon>Rosales</taxon>
        <taxon>Cannabaceae</taxon>
        <taxon>Cannabis</taxon>
    </lineage>
</organism>
<dbReference type="InterPro" id="IPR052929">
    <property type="entry name" value="RNase_H-like_EbsB-rel"/>
</dbReference>
<dbReference type="AlphaFoldDB" id="A0A803P6Z1"/>
<reference evidence="2" key="1">
    <citation type="submission" date="2018-11" db="EMBL/GenBank/DDBJ databases">
        <authorList>
            <person name="Grassa J C."/>
        </authorList>
    </citation>
    <scope>NUCLEOTIDE SEQUENCE [LARGE SCALE GENOMIC DNA]</scope>
</reference>
<evidence type="ECO:0000259" key="1">
    <source>
        <dbReference type="Pfam" id="PF13456"/>
    </source>
</evidence>
<dbReference type="Proteomes" id="UP000596661">
    <property type="component" value="Chromosome 3"/>
</dbReference>
<dbReference type="InterPro" id="IPR002156">
    <property type="entry name" value="RNaseH_domain"/>
</dbReference>
<dbReference type="PANTHER" id="PTHR47074">
    <property type="entry name" value="BNAC02G40300D PROTEIN"/>
    <property type="match status" value="1"/>
</dbReference>
<feature type="domain" description="RNase H type-1" evidence="1">
    <location>
        <begin position="368"/>
        <end position="482"/>
    </location>
</feature>
<protein>
    <recommendedName>
        <fullName evidence="1">RNase H type-1 domain-containing protein</fullName>
    </recommendedName>
</protein>
<dbReference type="EMBL" id="UZAU01000339">
    <property type="status" value="NOT_ANNOTATED_CDS"/>
    <property type="molecule type" value="Genomic_DNA"/>
</dbReference>
<dbReference type="PANTHER" id="PTHR47074:SF11">
    <property type="entry name" value="REVERSE TRANSCRIPTASE-LIKE PROTEIN"/>
    <property type="match status" value="1"/>
</dbReference>
<name>A0A803P6Z1_CANSA</name>
<dbReference type="GO" id="GO:0003676">
    <property type="term" value="F:nucleic acid binding"/>
    <property type="evidence" value="ECO:0007669"/>
    <property type="project" value="InterPro"/>
</dbReference>
<dbReference type="Pfam" id="PF13456">
    <property type="entry name" value="RVT_3"/>
    <property type="match status" value="1"/>
</dbReference>
<accession>A0A803P6Z1</accession>
<keyword evidence="3" id="KW-1185">Reference proteome</keyword>